<sequence>MLEVIDLDFDYQEQPLLHGVSFKVPPGGLLHLKGANGAGKTTLLKVIAGLHQPLQGQIRFFEQPVFTMLSAYQRQLSFVGHKTGINPYLTIKENCLFDLSYGENKTDITALAAHFQLERFLDHPCGLLSAGQRRQVGLLRLWMTARPLWLLDEPLVALDETALATLMHKIEEHRAQGGMVVLTSHQHLPASAREYQEYHL</sequence>
<protein>
    <submittedName>
        <fullName evidence="8">Cytochrome c biogenesis protein CcmA</fullName>
    </submittedName>
</protein>
<dbReference type="PANTHER" id="PTHR43499">
    <property type="entry name" value="ABC TRANSPORTER I FAMILY MEMBER 1"/>
    <property type="match status" value="1"/>
</dbReference>
<dbReference type="PATRIC" id="fig|45076.6.peg.2795"/>
<dbReference type="EMBL" id="LNZC01000031">
    <property type="protein sequence ID" value="KTD75979.1"/>
    <property type="molecule type" value="Genomic_DNA"/>
</dbReference>
<evidence type="ECO:0000313" key="9">
    <source>
        <dbReference type="Proteomes" id="UP000054662"/>
    </source>
</evidence>
<dbReference type="PROSITE" id="PS50893">
    <property type="entry name" value="ABC_TRANSPORTER_2"/>
    <property type="match status" value="1"/>
</dbReference>
<dbReference type="InterPro" id="IPR027417">
    <property type="entry name" value="P-loop_NTPase"/>
</dbReference>
<dbReference type="PANTHER" id="PTHR43499:SF1">
    <property type="entry name" value="ABC TRANSPORTER I FAMILY MEMBER 1"/>
    <property type="match status" value="1"/>
</dbReference>
<keyword evidence="1" id="KW-0813">Transport</keyword>
<proteinExistence type="predicted"/>
<evidence type="ECO:0000256" key="5">
    <source>
        <dbReference type="ARBA" id="ARBA00022967"/>
    </source>
</evidence>
<evidence type="ECO:0000259" key="7">
    <source>
        <dbReference type="PROSITE" id="PS50893"/>
    </source>
</evidence>
<name>A0A0W1A3P5_9GAMM</name>
<dbReference type="Proteomes" id="UP000054662">
    <property type="component" value="Unassembled WGS sequence"/>
</dbReference>
<evidence type="ECO:0000256" key="6">
    <source>
        <dbReference type="ARBA" id="ARBA00023136"/>
    </source>
</evidence>
<dbReference type="InterPro" id="IPR003439">
    <property type="entry name" value="ABC_transporter-like_ATP-bd"/>
</dbReference>
<dbReference type="InterPro" id="IPR005895">
    <property type="entry name" value="ABC_transptr_haem_export_CcmA"/>
</dbReference>
<dbReference type="GO" id="GO:0022857">
    <property type="term" value="F:transmembrane transporter activity"/>
    <property type="evidence" value="ECO:0007669"/>
    <property type="project" value="InterPro"/>
</dbReference>
<dbReference type="GO" id="GO:0016887">
    <property type="term" value="F:ATP hydrolysis activity"/>
    <property type="evidence" value="ECO:0007669"/>
    <property type="project" value="InterPro"/>
</dbReference>
<dbReference type="RefSeq" id="WP_058494287.1">
    <property type="nucleotide sequence ID" value="NZ_CBCRUR010000017.1"/>
</dbReference>
<dbReference type="NCBIfam" id="NF010061">
    <property type="entry name" value="PRK13538.1"/>
    <property type="match status" value="1"/>
</dbReference>
<evidence type="ECO:0000256" key="4">
    <source>
        <dbReference type="ARBA" id="ARBA00022840"/>
    </source>
</evidence>
<dbReference type="Pfam" id="PF00005">
    <property type="entry name" value="ABC_tran"/>
    <property type="match status" value="1"/>
</dbReference>
<reference evidence="8 9" key="1">
    <citation type="submission" date="2015-11" db="EMBL/GenBank/DDBJ databases">
        <title>Genomic analysis of 38 Legionella species identifies large and diverse effector repertoires.</title>
        <authorList>
            <person name="Burstein D."/>
            <person name="Amaro F."/>
            <person name="Zusman T."/>
            <person name="Lifshitz Z."/>
            <person name="Cohen O."/>
            <person name="Gilbert J.A."/>
            <person name="Pupko T."/>
            <person name="Shuman H.A."/>
            <person name="Segal G."/>
        </authorList>
    </citation>
    <scope>NUCLEOTIDE SEQUENCE [LARGE SCALE GENOMIC DNA]</scope>
    <source>
        <strain evidence="8 9">ATCC 49508</strain>
    </source>
</reference>
<comment type="caution">
    <text evidence="8">The sequence shown here is derived from an EMBL/GenBank/DDBJ whole genome shotgun (WGS) entry which is preliminary data.</text>
</comment>
<evidence type="ECO:0000313" key="8">
    <source>
        <dbReference type="EMBL" id="KTD75979.1"/>
    </source>
</evidence>
<dbReference type="NCBIfam" id="TIGR01189">
    <property type="entry name" value="ccmA"/>
    <property type="match status" value="1"/>
</dbReference>
<accession>A0A0W1A3P5</accession>
<gene>
    <name evidence="8" type="primary">ccmA</name>
    <name evidence="8" type="ORF">Lwor_2545</name>
</gene>
<dbReference type="GO" id="GO:0017004">
    <property type="term" value="P:cytochrome complex assembly"/>
    <property type="evidence" value="ECO:0007669"/>
    <property type="project" value="UniProtKB-KW"/>
</dbReference>
<keyword evidence="4" id="KW-0067">ATP-binding</keyword>
<dbReference type="NCBIfam" id="NF010062">
    <property type="entry name" value="PRK13540.1"/>
    <property type="match status" value="1"/>
</dbReference>
<feature type="domain" description="ABC transporter" evidence="7">
    <location>
        <begin position="2"/>
        <end position="200"/>
    </location>
</feature>
<keyword evidence="9" id="KW-1185">Reference proteome</keyword>
<dbReference type="OrthoDB" id="9800654at2"/>
<keyword evidence="5" id="KW-1278">Translocase</keyword>
<keyword evidence="6" id="KW-0472">Membrane</keyword>
<evidence type="ECO:0000256" key="3">
    <source>
        <dbReference type="ARBA" id="ARBA00022748"/>
    </source>
</evidence>
<dbReference type="Gene3D" id="3.40.50.300">
    <property type="entry name" value="P-loop containing nucleotide triphosphate hydrolases"/>
    <property type="match status" value="1"/>
</dbReference>
<organism evidence="8 9">
    <name type="scientific">Legionella worsleiensis</name>
    <dbReference type="NCBI Taxonomy" id="45076"/>
    <lineage>
        <taxon>Bacteria</taxon>
        <taxon>Pseudomonadati</taxon>
        <taxon>Pseudomonadota</taxon>
        <taxon>Gammaproteobacteria</taxon>
        <taxon>Legionellales</taxon>
        <taxon>Legionellaceae</taxon>
        <taxon>Legionella</taxon>
    </lineage>
</organism>
<evidence type="ECO:0000256" key="2">
    <source>
        <dbReference type="ARBA" id="ARBA00022741"/>
    </source>
</evidence>
<evidence type="ECO:0000256" key="1">
    <source>
        <dbReference type="ARBA" id="ARBA00022448"/>
    </source>
</evidence>
<keyword evidence="3" id="KW-0201">Cytochrome c-type biogenesis</keyword>
<dbReference type="SUPFAM" id="SSF52540">
    <property type="entry name" value="P-loop containing nucleoside triphosphate hydrolases"/>
    <property type="match status" value="1"/>
</dbReference>
<dbReference type="AlphaFoldDB" id="A0A0W1A3P5"/>
<keyword evidence="2" id="KW-0547">Nucleotide-binding</keyword>
<dbReference type="GO" id="GO:0005524">
    <property type="term" value="F:ATP binding"/>
    <property type="evidence" value="ECO:0007669"/>
    <property type="project" value="UniProtKB-KW"/>
</dbReference>
<dbReference type="STRING" id="45076.Lwor_2545"/>